<dbReference type="PANTHER" id="PTHR11364:SF27">
    <property type="entry name" value="SULFURTRANSFERASE"/>
    <property type="match status" value="1"/>
</dbReference>
<evidence type="ECO:0000256" key="2">
    <source>
        <dbReference type="ARBA" id="ARBA00022737"/>
    </source>
</evidence>
<dbReference type="EC" id="2.8.1.-" evidence="4"/>
<reference evidence="5" key="1">
    <citation type="journal article" date="2019" name="Int. J. Syst. Evol. Microbiol.">
        <title>The Global Catalogue of Microorganisms (GCM) 10K type strain sequencing project: providing services to taxonomists for standard genome sequencing and annotation.</title>
        <authorList>
            <consortium name="The Broad Institute Genomics Platform"/>
            <consortium name="The Broad Institute Genome Sequencing Center for Infectious Disease"/>
            <person name="Wu L."/>
            <person name="Ma J."/>
        </authorList>
    </citation>
    <scope>NUCLEOTIDE SEQUENCE [LARGE SCALE GENOMIC DNA]</scope>
    <source>
        <strain evidence="5">CECT 8288</strain>
    </source>
</reference>
<evidence type="ECO:0000313" key="4">
    <source>
        <dbReference type="EMBL" id="MFC3702417.1"/>
    </source>
</evidence>
<dbReference type="InterPro" id="IPR036873">
    <property type="entry name" value="Rhodanese-like_dom_sf"/>
</dbReference>
<keyword evidence="2" id="KW-0677">Repeat</keyword>
<accession>A0ABV7WT71</accession>
<evidence type="ECO:0000259" key="3">
    <source>
        <dbReference type="PROSITE" id="PS50206"/>
    </source>
</evidence>
<dbReference type="PANTHER" id="PTHR11364">
    <property type="entry name" value="THIOSULFATE SULFERTANSFERASE"/>
    <property type="match status" value="1"/>
</dbReference>
<feature type="domain" description="Rhodanese" evidence="3">
    <location>
        <begin position="164"/>
        <end position="269"/>
    </location>
</feature>
<dbReference type="GO" id="GO:0016740">
    <property type="term" value="F:transferase activity"/>
    <property type="evidence" value="ECO:0007669"/>
    <property type="project" value="UniProtKB-KW"/>
</dbReference>
<evidence type="ECO:0000256" key="1">
    <source>
        <dbReference type="ARBA" id="ARBA00022679"/>
    </source>
</evidence>
<gene>
    <name evidence="4" type="ORF">ACFOND_12275</name>
</gene>
<keyword evidence="5" id="KW-1185">Reference proteome</keyword>
<name>A0ABV7WT71_9GAMM</name>
<evidence type="ECO:0000313" key="5">
    <source>
        <dbReference type="Proteomes" id="UP001595710"/>
    </source>
</evidence>
<dbReference type="SMART" id="SM00450">
    <property type="entry name" value="RHOD"/>
    <property type="match status" value="2"/>
</dbReference>
<dbReference type="RefSeq" id="WP_377363150.1">
    <property type="nucleotide sequence ID" value="NZ_JBHRYN010000012.1"/>
</dbReference>
<sequence length="277" mass="30403">MSPLISVTHFFELSKSSDNLIILDCRSDLSDRANAVKLYNEGHILNALHAHLEDDLSGPIITGKTSRHPLPSKENWQATLQRWGVEKSSTVVVYDQSNNMFSARAWWMLRWAGITNVLVLDGGLNAWLNAGHPISTLAPSPSPSSIQIELANWVITAEDIPSLQAQMLDARALPRYAGETEPLDGKAGHIPSAQNADFSKNLTSEGFFQPKEVLHQRFAQCRDDVICYCGSGVTACHNILAFDIAGLPMPKLYAGSWSEWITDPNRPIATGIEGEAL</sequence>
<dbReference type="Pfam" id="PF00581">
    <property type="entry name" value="Rhodanese"/>
    <property type="match status" value="2"/>
</dbReference>
<dbReference type="SUPFAM" id="SSF52821">
    <property type="entry name" value="Rhodanese/Cell cycle control phosphatase"/>
    <property type="match status" value="2"/>
</dbReference>
<keyword evidence="1 4" id="KW-0808">Transferase</keyword>
<feature type="domain" description="Rhodanese" evidence="3">
    <location>
        <begin position="16"/>
        <end position="136"/>
    </location>
</feature>
<protein>
    <submittedName>
        <fullName evidence="4">Sulfurtransferase</fullName>
        <ecNumber evidence="4">2.8.1.-</ecNumber>
    </submittedName>
</protein>
<comment type="caution">
    <text evidence="4">The sequence shown here is derived from an EMBL/GenBank/DDBJ whole genome shotgun (WGS) entry which is preliminary data.</text>
</comment>
<dbReference type="EMBL" id="JBHRYN010000012">
    <property type="protein sequence ID" value="MFC3702417.1"/>
    <property type="molecule type" value="Genomic_DNA"/>
</dbReference>
<dbReference type="InterPro" id="IPR045078">
    <property type="entry name" value="TST/MPST-like"/>
</dbReference>
<proteinExistence type="predicted"/>
<dbReference type="PROSITE" id="PS50206">
    <property type="entry name" value="RHODANESE_3"/>
    <property type="match status" value="2"/>
</dbReference>
<dbReference type="Proteomes" id="UP001595710">
    <property type="component" value="Unassembled WGS sequence"/>
</dbReference>
<dbReference type="CDD" id="cd01449">
    <property type="entry name" value="TST_Repeat_2"/>
    <property type="match status" value="1"/>
</dbReference>
<dbReference type="CDD" id="cd01448">
    <property type="entry name" value="TST_Repeat_1"/>
    <property type="match status" value="1"/>
</dbReference>
<dbReference type="InterPro" id="IPR001763">
    <property type="entry name" value="Rhodanese-like_dom"/>
</dbReference>
<dbReference type="Gene3D" id="3.40.250.10">
    <property type="entry name" value="Rhodanese-like domain"/>
    <property type="match status" value="2"/>
</dbReference>
<organism evidence="4 5">
    <name type="scientific">Reinekea marina</name>
    <dbReference type="NCBI Taxonomy" id="1310421"/>
    <lineage>
        <taxon>Bacteria</taxon>
        <taxon>Pseudomonadati</taxon>
        <taxon>Pseudomonadota</taxon>
        <taxon>Gammaproteobacteria</taxon>
        <taxon>Oceanospirillales</taxon>
        <taxon>Saccharospirillaceae</taxon>
        <taxon>Reinekea</taxon>
    </lineage>
</organism>